<evidence type="ECO:0000259" key="3">
    <source>
        <dbReference type="Pfam" id="PF00294"/>
    </source>
</evidence>
<evidence type="ECO:0000256" key="2">
    <source>
        <dbReference type="ARBA" id="ARBA00022777"/>
    </source>
</evidence>
<dbReference type="Pfam" id="PF00294">
    <property type="entry name" value="PfkB"/>
    <property type="match status" value="1"/>
</dbReference>
<dbReference type="InterPro" id="IPR011611">
    <property type="entry name" value="PfkB_dom"/>
</dbReference>
<keyword evidence="1 4" id="KW-0808">Transferase</keyword>
<name>A0A084SK20_9BACT</name>
<dbReference type="InterPro" id="IPR029056">
    <property type="entry name" value="Ribokinase-like"/>
</dbReference>
<gene>
    <name evidence="4" type="ORF">Q664_38485</name>
</gene>
<evidence type="ECO:0000256" key="1">
    <source>
        <dbReference type="ARBA" id="ARBA00022679"/>
    </source>
</evidence>
<dbReference type="InterPro" id="IPR007710">
    <property type="entry name" value="Nucleoside_deoxyribTrfase"/>
</dbReference>
<dbReference type="SUPFAM" id="SSF53613">
    <property type="entry name" value="Ribokinase-like"/>
    <property type="match status" value="1"/>
</dbReference>
<comment type="caution">
    <text evidence="4">The sequence shown here is derived from an EMBL/GenBank/DDBJ whole genome shotgun (WGS) entry which is preliminary data.</text>
</comment>
<proteinExistence type="predicted"/>
<dbReference type="GO" id="GO:0005829">
    <property type="term" value="C:cytosol"/>
    <property type="evidence" value="ECO:0007669"/>
    <property type="project" value="TreeGrafter"/>
</dbReference>
<dbReference type="SUPFAM" id="SSF52309">
    <property type="entry name" value="N-(deoxy)ribosyltransferase-like"/>
    <property type="match status" value="1"/>
</dbReference>
<evidence type="ECO:0000313" key="5">
    <source>
        <dbReference type="Proteomes" id="UP000028547"/>
    </source>
</evidence>
<dbReference type="GO" id="GO:0016301">
    <property type="term" value="F:kinase activity"/>
    <property type="evidence" value="ECO:0007669"/>
    <property type="project" value="UniProtKB-KW"/>
</dbReference>
<evidence type="ECO:0000313" key="4">
    <source>
        <dbReference type="EMBL" id="KFA88805.1"/>
    </source>
</evidence>
<dbReference type="RefSeq" id="WP_043407237.1">
    <property type="nucleotide sequence ID" value="NZ_JPMI01000275.1"/>
</dbReference>
<dbReference type="PANTHER" id="PTHR10584">
    <property type="entry name" value="SUGAR KINASE"/>
    <property type="match status" value="1"/>
</dbReference>
<organism evidence="4 5">
    <name type="scientific">Archangium violaceum Cb vi76</name>
    <dbReference type="NCBI Taxonomy" id="1406225"/>
    <lineage>
        <taxon>Bacteria</taxon>
        <taxon>Pseudomonadati</taxon>
        <taxon>Myxococcota</taxon>
        <taxon>Myxococcia</taxon>
        <taxon>Myxococcales</taxon>
        <taxon>Cystobacterineae</taxon>
        <taxon>Archangiaceae</taxon>
        <taxon>Archangium</taxon>
    </lineage>
</organism>
<keyword evidence="2" id="KW-0418">Kinase</keyword>
<dbReference type="Pfam" id="PF05014">
    <property type="entry name" value="Nuc_deoxyrib_tr"/>
    <property type="match status" value="1"/>
</dbReference>
<sequence>MTAITIAGGVYHERCIWPDWDQLYGSAGRAAAALSGHVGSITLRGYARPDVATRFSQYANQYGFTFDPVHTEQVVSFEYIHSLSVPLIRPAPVMISPNPPIPVSAPVVLRFGMLEGSARVEAERCVYDPQSAFRPEPFNANGSTAKHLAIVANQGETLALGGGTDPIAAARSLLKRGAEVVVVKSGAKGAYIVEASGVSHVSAYWTDRVWTVGSGDVFAAIFAAYWGAHGDTAVHAAELASRAVAAYVESMALPVPLPPVLLQASRPQTVAAGGKVYLAAPFFTLGQRWLVDEARRGLGELGLDVFSPVHDVGAGPADQVAPADLAALDACDAVFAILDGTDSGTLFEVGYARARGKPVYALAQTVTEEDLKMVQGSGCRLFDDFVTALHHTAWRT</sequence>
<dbReference type="PANTHER" id="PTHR10584:SF166">
    <property type="entry name" value="RIBOKINASE"/>
    <property type="match status" value="1"/>
</dbReference>
<feature type="domain" description="Carbohydrate kinase PfkB" evidence="3">
    <location>
        <begin position="167"/>
        <end position="250"/>
    </location>
</feature>
<protein>
    <submittedName>
        <fullName evidence="4">Nucleoside 2-deoxyribosyltransferase</fullName>
    </submittedName>
</protein>
<dbReference type="Gene3D" id="3.40.50.450">
    <property type="match status" value="1"/>
</dbReference>
<dbReference type="Proteomes" id="UP000028547">
    <property type="component" value="Unassembled WGS sequence"/>
</dbReference>
<accession>A0A084SK20</accession>
<reference evidence="4 5" key="1">
    <citation type="submission" date="2014-07" db="EMBL/GenBank/DDBJ databases">
        <title>Draft Genome Sequence of Gephyronic Acid Producer, Cystobacter violaceus Strain Cb vi76.</title>
        <authorList>
            <person name="Stevens D.C."/>
            <person name="Young J."/>
            <person name="Carmichael R."/>
            <person name="Tan J."/>
            <person name="Taylor R.E."/>
        </authorList>
    </citation>
    <scope>NUCLEOTIDE SEQUENCE [LARGE SCALE GENOMIC DNA]</scope>
    <source>
        <strain evidence="4 5">Cb vi76</strain>
    </source>
</reference>
<dbReference type="AlphaFoldDB" id="A0A084SK20"/>
<dbReference type="Gene3D" id="3.40.1190.20">
    <property type="match status" value="1"/>
</dbReference>
<dbReference type="EMBL" id="JPMI01000275">
    <property type="protein sequence ID" value="KFA88805.1"/>
    <property type="molecule type" value="Genomic_DNA"/>
</dbReference>